<dbReference type="GO" id="GO:0009103">
    <property type="term" value="P:lipopolysaccharide biosynthetic process"/>
    <property type="evidence" value="ECO:0007669"/>
    <property type="project" value="TreeGrafter"/>
</dbReference>
<feature type="transmembrane region" description="Helical" evidence="2">
    <location>
        <begin position="151"/>
        <end position="173"/>
    </location>
</feature>
<feature type="transmembrane region" description="Helical" evidence="2">
    <location>
        <begin position="379"/>
        <end position="401"/>
    </location>
</feature>
<dbReference type="EMBL" id="CP001643">
    <property type="protein sequence ID" value="ACU86444.1"/>
    <property type="molecule type" value="Genomic_DNA"/>
</dbReference>
<feature type="transmembrane region" description="Helical" evidence="2">
    <location>
        <begin position="251"/>
        <end position="267"/>
    </location>
</feature>
<keyword evidence="2" id="KW-1133">Transmembrane helix</keyword>
<feature type="transmembrane region" description="Helical" evidence="2">
    <location>
        <begin position="185"/>
        <end position="203"/>
    </location>
</feature>
<feature type="transmembrane region" description="Helical" evidence="2">
    <location>
        <begin position="87"/>
        <end position="106"/>
    </location>
</feature>
<dbReference type="InterPro" id="IPR050879">
    <property type="entry name" value="Acyltransferase_3"/>
</dbReference>
<feature type="transmembrane region" description="Helical" evidence="2">
    <location>
        <begin position="48"/>
        <end position="66"/>
    </location>
</feature>
<reference evidence="5 6" key="1">
    <citation type="journal article" date="2009" name="Stand. Genomic Sci.">
        <title>Complete genome sequence of Brachybacterium faecium type strain (Schefferle 6-10).</title>
        <authorList>
            <person name="Lapidus A."/>
            <person name="Pukall R."/>
            <person name="Labuttii K."/>
            <person name="Copeland A."/>
            <person name="Del Rio T.G."/>
            <person name="Nolan M."/>
            <person name="Chen F."/>
            <person name="Lucas S."/>
            <person name="Tice H."/>
            <person name="Cheng J.F."/>
            <person name="Bruce D."/>
            <person name="Goodwin L."/>
            <person name="Pitluck S."/>
            <person name="Rohde M."/>
            <person name="Goker M."/>
            <person name="Pati A."/>
            <person name="Ivanova N."/>
            <person name="Mavrommatis K."/>
            <person name="Chen A."/>
            <person name="Palaniappan K."/>
            <person name="D'haeseleer P."/>
            <person name="Chain P."/>
            <person name="Bristow J."/>
            <person name="Eisen J.A."/>
            <person name="Markowitz V."/>
            <person name="Hugenholtz P."/>
            <person name="Kyrpides N.C."/>
            <person name="Klenk H.P."/>
        </authorList>
    </citation>
    <scope>NUCLEOTIDE SEQUENCE [LARGE SCALE GENOMIC DNA]</scope>
    <source>
        <strain evidence="6">ATCC 43885 / DSM 4810 / JCM 11609 / LMG 19847 / NBRC 14762 / NCIMB 9860 / 6-10</strain>
    </source>
</reference>
<keyword evidence="5" id="KW-0012">Acyltransferase</keyword>
<feature type="transmembrane region" description="Helical" evidence="2">
    <location>
        <begin position="223"/>
        <end position="239"/>
    </location>
</feature>
<dbReference type="InterPro" id="IPR043968">
    <property type="entry name" value="SGNH"/>
</dbReference>
<dbReference type="HOGENOM" id="CLU_005679_10_1_11"/>
<feature type="region of interest" description="Disordered" evidence="1">
    <location>
        <begin position="413"/>
        <end position="440"/>
    </location>
</feature>
<keyword evidence="2" id="KW-0472">Membrane</keyword>
<dbReference type="OrthoDB" id="3404679at2"/>
<dbReference type="InterPro" id="IPR002656">
    <property type="entry name" value="Acyl_transf_3_dom"/>
</dbReference>
<dbReference type="PATRIC" id="fig|446465.5.peg.2636"/>
<evidence type="ECO:0000313" key="6">
    <source>
        <dbReference type="Proteomes" id="UP000001919"/>
    </source>
</evidence>
<feature type="transmembrane region" description="Helical" evidence="2">
    <location>
        <begin position="273"/>
        <end position="294"/>
    </location>
</feature>
<sequence>MTSSPSPAPPAPPAPAGRGYRPELHGLRGLAIALVVLYHVFFDRVSGGVDVFLFISAFFLTGSFVRRMEDGRPTAPLAYWARTFKRLLPPAAVVILATLGGVRLLLPASAWMPAINDAIASLLQVENWLLIHRGTDYEAAATAATSPLQHFWSLSIQGQVFLLWPLLFALCAVAARGAGLAPRRVVLVLFALVALASFAWSLVSTAAQQEIAYFDTSTRMWEFAAGSLLALWPAANAAAPASRRARRVRTVLGWAGLAALISTGALIDGRSMFPGWIAAIPLLGATGVFLAGTTGSRLGADRLLASRPFSFLGDVSYGLYLVHWPLLTLLLLSSGRETAGLLRGTLVIAVSLLLAWLLTRVVDTPIRRWRWANARPLRAGAVVAMVLVLGLGPTLGAQTLLQRAADEAERRAYADNPGARVLEPGYTPHPDADPDAEPLPTAATVRSDWGLLDGPCEGELEPEVASVAEGCQATDAPEDAPVIVAVGNSRLRQSAMSLIGPARENGWRLVLIHRNSCQFMPGVMTYSGQECFDHNLAVAEHLRKLAPEAVAMHTTVYRGVGPEEPSEVLDETVGELLDQDIPVIALRTPPRAAENPLDCLDDGGTVEECTTPLDPEHMPAERADAARLEELSQDGPLHAVDLLPVLCPEHECSPLIGNISVFMDEDHITATYMESTGGEVSRQLEESGFTW</sequence>
<keyword evidence="6" id="KW-1185">Reference proteome</keyword>
<dbReference type="Proteomes" id="UP000001919">
    <property type="component" value="Chromosome"/>
</dbReference>
<dbReference type="PANTHER" id="PTHR23028">
    <property type="entry name" value="ACETYLTRANSFERASE"/>
    <property type="match status" value="1"/>
</dbReference>
<name>C7MGZ6_BRAFD</name>
<evidence type="ECO:0000259" key="4">
    <source>
        <dbReference type="Pfam" id="PF19040"/>
    </source>
</evidence>
<feature type="transmembrane region" description="Helical" evidence="2">
    <location>
        <begin position="340"/>
        <end position="358"/>
    </location>
</feature>
<dbReference type="Pfam" id="PF19040">
    <property type="entry name" value="SGNH"/>
    <property type="match status" value="1"/>
</dbReference>
<dbReference type="GO" id="GO:0016747">
    <property type="term" value="F:acyltransferase activity, transferring groups other than amino-acyl groups"/>
    <property type="evidence" value="ECO:0007669"/>
    <property type="project" value="InterPro"/>
</dbReference>
<organism evidence="5 6">
    <name type="scientific">Brachybacterium faecium (strain ATCC 43885 / DSM 4810 / JCM 11609 / LMG 19847 / NBRC 14762 / NCIMB 9860 / 6-10)</name>
    <dbReference type="NCBI Taxonomy" id="446465"/>
    <lineage>
        <taxon>Bacteria</taxon>
        <taxon>Bacillati</taxon>
        <taxon>Actinomycetota</taxon>
        <taxon>Actinomycetes</taxon>
        <taxon>Micrococcales</taxon>
        <taxon>Dermabacteraceae</taxon>
        <taxon>Brachybacterium</taxon>
    </lineage>
</organism>
<feature type="transmembrane region" description="Helical" evidence="2">
    <location>
        <begin position="315"/>
        <end position="334"/>
    </location>
</feature>
<evidence type="ECO:0000259" key="3">
    <source>
        <dbReference type="Pfam" id="PF01757"/>
    </source>
</evidence>
<dbReference type="STRING" id="446465.Bfae_26710"/>
<evidence type="ECO:0000313" key="5">
    <source>
        <dbReference type="EMBL" id="ACU86444.1"/>
    </source>
</evidence>
<dbReference type="PANTHER" id="PTHR23028:SF53">
    <property type="entry name" value="ACYL_TRANSF_3 DOMAIN-CONTAINING PROTEIN"/>
    <property type="match status" value="1"/>
</dbReference>
<feature type="domain" description="Acyltransferase 3" evidence="3">
    <location>
        <begin position="23"/>
        <end position="360"/>
    </location>
</feature>
<dbReference type="GO" id="GO:0016020">
    <property type="term" value="C:membrane"/>
    <property type="evidence" value="ECO:0007669"/>
    <property type="project" value="TreeGrafter"/>
</dbReference>
<evidence type="ECO:0000256" key="2">
    <source>
        <dbReference type="SAM" id="Phobius"/>
    </source>
</evidence>
<dbReference type="Pfam" id="PF01757">
    <property type="entry name" value="Acyl_transf_3"/>
    <property type="match status" value="1"/>
</dbReference>
<dbReference type="AlphaFoldDB" id="C7MGZ6"/>
<feature type="domain" description="SGNH" evidence="4">
    <location>
        <begin position="469"/>
        <end position="671"/>
    </location>
</feature>
<evidence type="ECO:0000256" key="1">
    <source>
        <dbReference type="SAM" id="MobiDB-lite"/>
    </source>
</evidence>
<dbReference type="KEGG" id="bfa:Bfae_26710"/>
<keyword evidence="5" id="KW-0808">Transferase</keyword>
<gene>
    <name evidence="5" type="ordered locus">Bfae_26710</name>
</gene>
<keyword evidence="2" id="KW-0812">Transmembrane</keyword>
<protein>
    <submittedName>
        <fullName evidence="5">Predicted acyltransferase</fullName>
    </submittedName>
</protein>
<dbReference type="eggNOG" id="COG1835">
    <property type="taxonomic scope" value="Bacteria"/>
</dbReference>
<accession>C7MGZ6</accession>
<proteinExistence type="predicted"/>